<dbReference type="Pfam" id="PF00512">
    <property type="entry name" value="HisKA"/>
    <property type="match status" value="1"/>
</dbReference>
<keyword evidence="10" id="KW-0902">Two-component regulatory system</keyword>
<keyword evidence="7 12" id="KW-0812">Transmembrane</keyword>
<dbReference type="PROSITE" id="PS50885">
    <property type="entry name" value="HAMP"/>
    <property type="match status" value="1"/>
</dbReference>
<evidence type="ECO:0000256" key="12">
    <source>
        <dbReference type="SAM" id="Phobius"/>
    </source>
</evidence>
<dbReference type="GO" id="GO:0005886">
    <property type="term" value="C:plasma membrane"/>
    <property type="evidence" value="ECO:0007669"/>
    <property type="project" value="UniProtKB-SubCell"/>
</dbReference>
<dbReference type="CDD" id="cd00082">
    <property type="entry name" value="HisKA"/>
    <property type="match status" value="1"/>
</dbReference>
<keyword evidence="6" id="KW-0808">Transferase</keyword>
<dbReference type="SMART" id="SM00388">
    <property type="entry name" value="HisKA"/>
    <property type="match status" value="1"/>
</dbReference>
<dbReference type="Gene3D" id="3.30.450.20">
    <property type="entry name" value="PAS domain"/>
    <property type="match status" value="1"/>
</dbReference>
<dbReference type="CDD" id="cd06225">
    <property type="entry name" value="HAMP"/>
    <property type="match status" value="1"/>
</dbReference>
<evidence type="ECO:0000256" key="3">
    <source>
        <dbReference type="ARBA" id="ARBA00012438"/>
    </source>
</evidence>
<name>A0A3B0YWM7_9ZZZZ</name>
<dbReference type="InterPro" id="IPR004358">
    <property type="entry name" value="Sig_transdc_His_kin-like_C"/>
</dbReference>
<dbReference type="PROSITE" id="PS50109">
    <property type="entry name" value="HIS_KIN"/>
    <property type="match status" value="1"/>
</dbReference>
<dbReference type="AlphaFoldDB" id="A0A3B0YWM7"/>
<dbReference type="EMBL" id="UOFN01000126">
    <property type="protein sequence ID" value="VAW80313.1"/>
    <property type="molecule type" value="Genomic_DNA"/>
</dbReference>
<dbReference type="NCBIfam" id="NF008312">
    <property type="entry name" value="PRK11100.1"/>
    <property type="match status" value="1"/>
</dbReference>
<feature type="domain" description="Histidine kinase" evidence="13">
    <location>
        <begin position="269"/>
        <end position="482"/>
    </location>
</feature>
<dbReference type="Pfam" id="PF02518">
    <property type="entry name" value="HATPase_c"/>
    <property type="match status" value="1"/>
</dbReference>
<dbReference type="InterPro" id="IPR003660">
    <property type="entry name" value="HAMP_dom"/>
</dbReference>
<evidence type="ECO:0000256" key="4">
    <source>
        <dbReference type="ARBA" id="ARBA00022475"/>
    </source>
</evidence>
<dbReference type="PANTHER" id="PTHR45436">
    <property type="entry name" value="SENSOR HISTIDINE KINASE YKOH"/>
    <property type="match status" value="1"/>
</dbReference>
<feature type="domain" description="HAMP" evidence="14">
    <location>
        <begin position="211"/>
        <end position="262"/>
    </location>
</feature>
<dbReference type="InterPro" id="IPR036890">
    <property type="entry name" value="HATPase_C_sf"/>
</dbReference>
<evidence type="ECO:0000256" key="11">
    <source>
        <dbReference type="ARBA" id="ARBA00023136"/>
    </source>
</evidence>
<dbReference type="SMART" id="SM00304">
    <property type="entry name" value="HAMP"/>
    <property type="match status" value="1"/>
</dbReference>
<evidence type="ECO:0000256" key="6">
    <source>
        <dbReference type="ARBA" id="ARBA00022679"/>
    </source>
</evidence>
<dbReference type="Gene3D" id="3.30.565.10">
    <property type="entry name" value="Histidine kinase-like ATPase, C-terminal domain"/>
    <property type="match status" value="1"/>
</dbReference>
<feature type="transmembrane region" description="Helical" evidence="12">
    <location>
        <begin position="191"/>
        <end position="213"/>
    </location>
</feature>
<keyword evidence="5" id="KW-0597">Phosphoprotein</keyword>
<evidence type="ECO:0000313" key="15">
    <source>
        <dbReference type="EMBL" id="VAW80313.1"/>
    </source>
</evidence>
<dbReference type="InterPro" id="IPR003661">
    <property type="entry name" value="HisK_dim/P_dom"/>
</dbReference>
<keyword evidence="9 12" id="KW-1133">Transmembrane helix</keyword>
<organism evidence="15">
    <name type="scientific">hydrothermal vent metagenome</name>
    <dbReference type="NCBI Taxonomy" id="652676"/>
    <lineage>
        <taxon>unclassified sequences</taxon>
        <taxon>metagenomes</taxon>
        <taxon>ecological metagenomes</taxon>
    </lineage>
</organism>
<dbReference type="EC" id="2.7.13.3" evidence="3"/>
<dbReference type="PRINTS" id="PR00344">
    <property type="entry name" value="BCTRLSENSOR"/>
</dbReference>
<dbReference type="InterPro" id="IPR050428">
    <property type="entry name" value="TCS_sensor_his_kinase"/>
</dbReference>
<evidence type="ECO:0000259" key="13">
    <source>
        <dbReference type="PROSITE" id="PS50109"/>
    </source>
</evidence>
<dbReference type="Pfam" id="PF00672">
    <property type="entry name" value="HAMP"/>
    <property type="match status" value="1"/>
</dbReference>
<dbReference type="InterPro" id="IPR036097">
    <property type="entry name" value="HisK_dim/P_sf"/>
</dbReference>
<dbReference type="PANTHER" id="PTHR45436:SF10">
    <property type="entry name" value="HISTIDINE KINASE"/>
    <property type="match status" value="1"/>
</dbReference>
<gene>
    <name evidence="15" type="ORF">MNBD_GAMMA15-1376</name>
</gene>
<feature type="transmembrane region" description="Helical" evidence="12">
    <location>
        <begin position="6"/>
        <end position="26"/>
    </location>
</feature>
<evidence type="ECO:0000259" key="14">
    <source>
        <dbReference type="PROSITE" id="PS50885"/>
    </source>
</evidence>
<evidence type="ECO:0000256" key="9">
    <source>
        <dbReference type="ARBA" id="ARBA00022989"/>
    </source>
</evidence>
<dbReference type="Gene3D" id="1.10.287.130">
    <property type="match status" value="1"/>
</dbReference>
<evidence type="ECO:0000256" key="7">
    <source>
        <dbReference type="ARBA" id="ARBA00022692"/>
    </source>
</evidence>
<evidence type="ECO:0000256" key="8">
    <source>
        <dbReference type="ARBA" id="ARBA00022777"/>
    </source>
</evidence>
<evidence type="ECO:0000256" key="10">
    <source>
        <dbReference type="ARBA" id="ARBA00023012"/>
    </source>
</evidence>
<sequence>MSIRARIFFVFATAVIIGFSLLAYWISKDVADRYSESFEEIMVDTANLLAEVITTDLNSGDTAMQQLDDAFQRLQLRRFSAQIYELEKTSVDIQVYVTDDKGIVIFDTDNGRAVGEDYSEWNDVHETLIGKYGARATPVPGEISTGDSTQRLTIAYVAAPIYNQDRIIGSVTVAKPKNNIDHFVAKAKYNLMLAVIISIVMALLLGFTLYIWVSRPLQALVDYAHSVGRGERITPPQLGNNEIGKVGDAMEGMRQSLEDKQYVERYVQSLTHEIKSPLTAIHAAAELLGRDLPADKRTQFVNTIVKETDRLNDFANQLLQLAALEKRQRIENPESISVEALAKDIVETHTLECESRHLKVALNLTESPEIHGDRFLIRQAIDNLFRNAIEMSPSDSTITFDIHPQDDSVSIEILDEGPGIPDYVGDRVFERFFSLPRPDTGRKGTGLGLNFAREVAQLHDGLLVLENRHPGTCARLLLPVSRI</sequence>
<keyword evidence="11 12" id="KW-0472">Membrane</keyword>
<dbReference type="GO" id="GO:0000155">
    <property type="term" value="F:phosphorelay sensor kinase activity"/>
    <property type="evidence" value="ECO:0007669"/>
    <property type="project" value="InterPro"/>
</dbReference>
<accession>A0A3B0YWM7</accession>
<reference evidence="15" key="1">
    <citation type="submission" date="2018-06" db="EMBL/GenBank/DDBJ databases">
        <authorList>
            <person name="Zhirakovskaya E."/>
        </authorList>
    </citation>
    <scope>NUCLEOTIDE SEQUENCE</scope>
</reference>
<keyword evidence="4" id="KW-1003">Cell membrane</keyword>
<dbReference type="SUPFAM" id="SSF103190">
    <property type="entry name" value="Sensory domain-like"/>
    <property type="match status" value="1"/>
</dbReference>
<dbReference type="SMART" id="SM00387">
    <property type="entry name" value="HATPase_c"/>
    <property type="match status" value="1"/>
</dbReference>
<evidence type="ECO:0000256" key="5">
    <source>
        <dbReference type="ARBA" id="ARBA00022553"/>
    </source>
</evidence>
<dbReference type="InterPro" id="IPR005467">
    <property type="entry name" value="His_kinase_dom"/>
</dbReference>
<comment type="catalytic activity">
    <reaction evidence="1">
        <text>ATP + protein L-histidine = ADP + protein N-phospho-L-histidine.</text>
        <dbReference type="EC" id="2.7.13.3"/>
    </reaction>
</comment>
<dbReference type="Gene3D" id="6.10.340.10">
    <property type="match status" value="1"/>
</dbReference>
<keyword evidence="8 15" id="KW-0418">Kinase</keyword>
<evidence type="ECO:0000256" key="2">
    <source>
        <dbReference type="ARBA" id="ARBA00004651"/>
    </source>
</evidence>
<dbReference type="InterPro" id="IPR003594">
    <property type="entry name" value="HATPase_dom"/>
</dbReference>
<comment type="subcellular location">
    <subcellularLocation>
        <location evidence="2">Cell membrane</location>
        <topology evidence="2">Multi-pass membrane protein</topology>
    </subcellularLocation>
</comment>
<protein>
    <recommendedName>
        <fullName evidence="3">histidine kinase</fullName>
        <ecNumber evidence="3">2.7.13.3</ecNumber>
    </recommendedName>
</protein>
<evidence type="ECO:0000256" key="1">
    <source>
        <dbReference type="ARBA" id="ARBA00000085"/>
    </source>
</evidence>
<dbReference type="SUPFAM" id="SSF55874">
    <property type="entry name" value="ATPase domain of HSP90 chaperone/DNA topoisomerase II/histidine kinase"/>
    <property type="match status" value="1"/>
</dbReference>
<dbReference type="InterPro" id="IPR029151">
    <property type="entry name" value="Sensor-like_sf"/>
</dbReference>
<proteinExistence type="predicted"/>
<dbReference type="SUPFAM" id="SSF47384">
    <property type="entry name" value="Homodimeric domain of signal transducing histidine kinase"/>
    <property type="match status" value="1"/>
</dbReference>